<dbReference type="PANTHER" id="PTHR31018">
    <property type="entry name" value="SPORULATION-SPECIFIC PROTEIN-RELATED"/>
    <property type="match status" value="1"/>
</dbReference>
<feature type="domain" description="PKD" evidence="6">
    <location>
        <begin position="981"/>
        <end position="1022"/>
    </location>
</feature>
<dbReference type="InterPro" id="IPR026444">
    <property type="entry name" value="Secre_tail"/>
</dbReference>
<dbReference type="PANTHER" id="PTHR31018:SF3">
    <property type="entry name" value="RECEPTOR PROTEIN-TYROSINE KINASE"/>
    <property type="match status" value="1"/>
</dbReference>
<dbReference type="Gene3D" id="2.60.40.10">
    <property type="entry name" value="Immunoglobulins"/>
    <property type="match status" value="1"/>
</dbReference>
<dbReference type="InterPro" id="IPR011889">
    <property type="entry name" value="Liste_lipo_26"/>
</dbReference>
<evidence type="ECO:0000256" key="1">
    <source>
        <dbReference type="ARBA" id="ARBA00004191"/>
    </source>
</evidence>
<evidence type="ECO:0000259" key="6">
    <source>
        <dbReference type="PROSITE" id="PS50093"/>
    </source>
</evidence>
<evidence type="ECO:0000256" key="4">
    <source>
        <dbReference type="ARBA" id="ARBA00022729"/>
    </source>
</evidence>
<dbReference type="GO" id="GO:0005576">
    <property type="term" value="C:extracellular region"/>
    <property type="evidence" value="ECO:0007669"/>
    <property type="project" value="UniProtKB-SubCell"/>
</dbReference>
<dbReference type="GO" id="GO:0030313">
    <property type="term" value="C:cell envelope"/>
    <property type="evidence" value="ECO:0007669"/>
    <property type="project" value="UniProtKB-SubCell"/>
</dbReference>
<dbReference type="InterPro" id="IPR035986">
    <property type="entry name" value="PKD_dom_sf"/>
</dbReference>
<dbReference type="SUPFAM" id="SSF141571">
    <property type="entry name" value="Pentapeptide repeat-like"/>
    <property type="match status" value="1"/>
</dbReference>
<reference evidence="7" key="1">
    <citation type="journal article" date="2015" name="Nature">
        <title>Complex archaea that bridge the gap between prokaryotes and eukaryotes.</title>
        <authorList>
            <person name="Spang A."/>
            <person name="Saw J.H."/>
            <person name="Jorgensen S.L."/>
            <person name="Zaremba-Niedzwiedzka K."/>
            <person name="Martijn J."/>
            <person name="Lind A.E."/>
            <person name="van Eijk R."/>
            <person name="Schleper C."/>
            <person name="Guy L."/>
            <person name="Ettema T.J."/>
        </authorList>
    </citation>
    <scope>NUCLEOTIDE SEQUENCE</scope>
</reference>
<proteinExistence type="predicted"/>
<keyword evidence="3" id="KW-0964">Secreted</keyword>
<dbReference type="NCBIfam" id="TIGR02167">
    <property type="entry name" value="Liste_lipo_26"/>
    <property type="match status" value="5"/>
</dbReference>
<dbReference type="PROSITE" id="PS50093">
    <property type="entry name" value="PKD"/>
    <property type="match status" value="2"/>
</dbReference>
<dbReference type="InterPro" id="IPR000601">
    <property type="entry name" value="PKD_dom"/>
</dbReference>
<dbReference type="Pfam" id="PF03382">
    <property type="entry name" value="DUF285"/>
    <property type="match status" value="2"/>
</dbReference>
<organism evidence="7">
    <name type="scientific">marine sediment metagenome</name>
    <dbReference type="NCBI Taxonomy" id="412755"/>
    <lineage>
        <taxon>unclassified sequences</taxon>
        <taxon>metagenomes</taxon>
        <taxon>ecological metagenomes</taxon>
    </lineage>
</organism>
<evidence type="ECO:0000256" key="5">
    <source>
        <dbReference type="ARBA" id="ARBA00023180"/>
    </source>
</evidence>
<dbReference type="InterPro" id="IPR013783">
    <property type="entry name" value="Ig-like_fold"/>
</dbReference>
<comment type="caution">
    <text evidence="7">The sequence shown here is derived from an EMBL/GenBank/DDBJ whole genome shotgun (WGS) entry which is preliminary data.</text>
</comment>
<accession>A0A0F9V504</accession>
<evidence type="ECO:0000313" key="7">
    <source>
        <dbReference type="EMBL" id="KKO00291.1"/>
    </source>
</evidence>
<feature type="domain" description="PKD" evidence="6">
    <location>
        <begin position="168"/>
        <end position="205"/>
    </location>
</feature>
<gene>
    <name evidence="7" type="ORF">LCGC14_0127090</name>
</gene>
<dbReference type="InterPro" id="IPR005046">
    <property type="entry name" value="DUF285"/>
</dbReference>
<dbReference type="EMBL" id="LAZR01000041">
    <property type="protein sequence ID" value="KKO00291.1"/>
    <property type="molecule type" value="Genomic_DNA"/>
</dbReference>
<dbReference type="InterPro" id="IPR036941">
    <property type="entry name" value="Rcpt_L-dom_sf"/>
</dbReference>
<name>A0A0F9V504_9ZZZZ</name>
<dbReference type="SUPFAM" id="SSF49299">
    <property type="entry name" value="PKD domain"/>
    <property type="match status" value="2"/>
</dbReference>
<evidence type="ECO:0000256" key="3">
    <source>
        <dbReference type="ARBA" id="ARBA00022525"/>
    </source>
</evidence>
<dbReference type="InterPro" id="IPR055372">
    <property type="entry name" value="CBM96"/>
</dbReference>
<dbReference type="Pfam" id="PF24517">
    <property type="entry name" value="CBM96"/>
    <property type="match status" value="2"/>
</dbReference>
<dbReference type="Pfam" id="PF18962">
    <property type="entry name" value="Por_Secre_tail"/>
    <property type="match status" value="1"/>
</dbReference>
<dbReference type="SUPFAM" id="SSF52058">
    <property type="entry name" value="L domain-like"/>
    <property type="match status" value="3"/>
</dbReference>
<protein>
    <recommendedName>
        <fullName evidence="6">PKD domain-containing protein</fullName>
    </recommendedName>
</protein>
<dbReference type="NCBIfam" id="TIGR04183">
    <property type="entry name" value="Por_Secre_tail"/>
    <property type="match status" value="1"/>
</dbReference>
<keyword evidence="2" id="KW-0134">Cell wall</keyword>
<dbReference type="InterPro" id="IPR051648">
    <property type="entry name" value="CWI-Assembly_Regulator"/>
</dbReference>
<keyword evidence="5" id="KW-0325">Glycoprotein</keyword>
<dbReference type="Gene3D" id="3.80.20.20">
    <property type="entry name" value="Receptor L-domain"/>
    <property type="match status" value="2"/>
</dbReference>
<sequence>MKKIIIFFYFFFLTFNVFSQETTITSFILVNADTDKDITEITEDKAINLLDYPNTSFSIRANTSGPVKSVHLRLFGTVSGSVTENVAPYALFGDILGDYNGKSLTPGDYMVEATSYDALNLGGNPSVPHQINFNVINVELPRPFVTTWKTDNPGYSEDNQITIPTFEGANYNYSVNWGDGSFDDGVTSEITHTFDGPGTYQVSISGDFPRIYFNNDGDKDKLIDVNQWGQIEWMSMESAFWGCHNLKVTAEDSPNFLNLSSLRLMFKDCESLIGSNIGSWDVSNVENFSNLFDNAKIFNQDLNDWDVSKALSMNAMFDTAILFNGNISNWDVSNTVVMSYMFRQAYSFNQNIENWNVGNVVYFTDMFNSASNFNHNISAWDVSNAIYMSGMFASNPLFNQDISEWNVSNVKFMSAMFFQTTSFNQNLASWNISNVLLMDEMFGGTSLSTQNYDNTLLGWSTQQLQVDVNFNAGMSEFCQGEEARKKLIDDFEWNIIDGGKSDICRFCPTELIVLNTQQDVDDFINTYDVANCTFANGILIEGTDINNLGGLSSLTNIDGFLKIVNTSLINIDELSALTSVRLLVLIKGNSLLTDIGALSSLTTSSFINISDNALLNNVDGLASITHIYSDLIIQNNASLTNLDGLSSLVSISDSFIIKNNASLTNLDGLASLSFLDNDLSIESNPVLTSLDGLLNLDAIGLSLKIQSNSALINLDGLSSITNIYVDLIIANNDNLVNLDGLSNINRIGGELNIIGNDTLSDCTINAVCDSETIVGGTVTISDNNGNCSNISAAMTACIEEEEALVDLIAATYLEGSRNPDPTGPLLRAEYGNREIYLQFDMGSFNSEITSAQLEMQVASDPGNGTLEVFLGSFSNWTENGLSGSNKPESIGSALASISGTHSLGQTKTWDLDVSNLDGEGLVTLIIKHSNGNDVAFASDETNIAPKLLIKSRKVPVVKRAFVTTWETDNKGISDDNQIYISTSPDEIYNFTIDWGDGTFDTEVEGDIIHNYETPGIYQISISGDFPQMYFKAENFLSDSKKIINVNQWGDISWKSMERAFRGCSNLVVFANDAPDLSKVTSLEHMFADATSLSGNFNNWDTTTITNMGSMFYNASYFNSDISDWNTSAVQSMRDMFSNTILFNQDLGEWDTSSVTNMHAMFADASSFNMDISGWNTSSVTWMGYMFKGASSFNQDLSNWNTSLVNYVGFMFKGASSFNNNIGNWSVSKVTDMTEIFDDSGLSDSNYDNILLGWGTQTVINGVVFDANKNQYCSSELVRQNLIDDFGWIISDGGKSDECTEEKVTFDVIDGTYLEGDKNPKANGPLLRAEEGNREIYLKFDLSSFNETINQAQLQMQVSSDPGNGFLEVFKGSSSNWNESSLTGTNKPIAVGNAISSISGEHLVGNTKIWDLDISDISSGDFITLIVRHRNGNDVAFASDETNEAPVLIVHSAGSEFSLSENLFNLSPNPASDRIALEFETSIVLNMIFIYDLTGKLILSETAGDIQADGKYYLDVSDLPNGMYFVRTVDSIGISQQNSMLIEH</sequence>
<comment type="subcellular location">
    <subcellularLocation>
        <location evidence="1">Secreted</location>
        <location evidence="1">Cell wall</location>
    </subcellularLocation>
</comment>
<evidence type="ECO:0000256" key="2">
    <source>
        <dbReference type="ARBA" id="ARBA00022512"/>
    </source>
</evidence>
<dbReference type="CDD" id="cd00146">
    <property type="entry name" value="PKD"/>
    <property type="match status" value="1"/>
</dbReference>
<keyword evidence="4" id="KW-0732">Signal</keyword>